<dbReference type="RefSeq" id="WP_305907894.1">
    <property type="nucleotide sequence ID" value="NZ_CP157743.1"/>
</dbReference>
<dbReference type="Pfam" id="PF11376">
    <property type="entry name" value="DUF3179"/>
    <property type="match status" value="1"/>
</dbReference>
<keyword evidence="1" id="KW-0732">Signal</keyword>
<proteinExistence type="predicted"/>
<reference evidence="2 3" key="1">
    <citation type="journal article" date="2024" name="Microbiology">
        <title>Methylomarinum rosea sp. nov., a novel halophilic methanotrophic bacterium from the hypersaline Lake Elton.</title>
        <authorList>
            <person name="Suleimanov R.Z."/>
            <person name="Oshkin I.Y."/>
            <person name="Danilova O.V."/>
            <person name="Suzina N.E."/>
            <person name="Dedysh S.N."/>
        </authorList>
    </citation>
    <scope>NUCLEOTIDE SEQUENCE [LARGE SCALE GENOMIC DNA]</scope>
    <source>
        <strain evidence="2 3">Ch1-1</strain>
    </source>
</reference>
<dbReference type="AlphaFoldDB" id="A0AAU7NQY7"/>
<organism evidence="2 3">
    <name type="scientific">Methylomarinum roseum</name>
    <dbReference type="NCBI Taxonomy" id="3067653"/>
    <lineage>
        <taxon>Bacteria</taxon>
        <taxon>Pseudomonadati</taxon>
        <taxon>Pseudomonadota</taxon>
        <taxon>Gammaproteobacteria</taxon>
        <taxon>Methylococcales</taxon>
        <taxon>Methylococcaceae</taxon>
        <taxon>Methylomarinum</taxon>
    </lineage>
</organism>
<dbReference type="PROSITE" id="PS51257">
    <property type="entry name" value="PROKAR_LIPOPROTEIN"/>
    <property type="match status" value="1"/>
</dbReference>
<keyword evidence="3" id="KW-1185">Reference proteome</keyword>
<dbReference type="KEGG" id="mech:Q9L42_013360"/>
<evidence type="ECO:0000256" key="1">
    <source>
        <dbReference type="SAM" id="SignalP"/>
    </source>
</evidence>
<evidence type="ECO:0000313" key="2">
    <source>
        <dbReference type="EMBL" id="XBS19353.1"/>
    </source>
</evidence>
<name>A0AAU7NQY7_9GAMM</name>
<feature type="signal peptide" evidence="1">
    <location>
        <begin position="1"/>
        <end position="21"/>
    </location>
</feature>
<protein>
    <submittedName>
        <fullName evidence="2">DUF3179 domain-containing protein</fullName>
    </submittedName>
</protein>
<evidence type="ECO:0000313" key="3">
    <source>
        <dbReference type="Proteomes" id="UP001225378"/>
    </source>
</evidence>
<dbReference type="InterPro" id="IPR021516">
    <property type="entry name" value="DUF3179"/>
</dbReference>
<dbReference type="Proteomes" id="UP001225378">
    <property type="component" value="Chromosome"/>
</dbReference>
<sequence>MKLLKPFTMLYLLLWLSGCSAQSKNGFDLTGALVPADHILSGGPVKDGIPAIDNPTFIEPSQADYLKESSPVLGMTYHGEARAYPINILNWHEIVNDRFGDEPVVITFCPLCGSGMAFSARIDGEPHTFGVSGLLYNSDVLLYDRQTESLWSQLMTQAVSGPHKGKQLHPLPVLHTTWQDWLSRHPDTRVLSTDTGYRRAYRHSPYQAYLDSPRLMFPVVTAVSKRYHPKEAVLGVEIKGVYKAYPFIELEQSPSKFSDSVGGHEIIIRYDSEHRIAEAFDASGKPLPAVRTFWFAWYSFHLDTAVYVAPKKSSALILRSSR</sequence>
<dbReference type="EMBL" id="CP157743">
    <property type="protein sequence ID" value="XBS19353.1"/>
    <property type="molecule type" value="Genomic_DNA"/>
</dbReference>
<gene>
    <name evidence="2" type="ORF">Q9L42_013360</name>
</gene>
<feature type="chain" id="PRO_5043324802" evidence="1">
    <location>
        <begin position="22"/>
        <end position="322"/>
    </location>
</feature>
<accession>A0AAU7NQY7</accession>